<feature type="binding site" evidence="2">
    <location>
        <position position="173"/>
    </location>
    <ligand>
        <name>Mn(2+)</name>
        <dbReference type="ChEBI" id="CHEBI:29035"/>
        <label>1</label>
    </ligand>
</feature>
<dbReference type="GO" id="GO:0050118">
    <property type="term" value="F:N-acetyldiaminopimelate deacetylase activity"/>
    <property type="evidence" value="ECO:0007669"/>
    <property type="project" value="UniProtKB-ARBA"/>
</dbReference>
<evidence type="ECO:0000313" key="5">
    <source>
        <dbReference type="Proteomes" id="UP001198962"/>
    </source>
</evidence>
<keyword evidence="5" id="KW-1185">Reference proteome</keyword>
<dbReference type="RefSeq" id="WP_308450228.1">
    <property type="nucleotide sequence ID" value="NZ_JAJEPU010000001.1"/>
</dbReference>
<dbReference type="PANTHER" id="PTHR11014">
    <property type="entry name" value="PEPTIDASE M20 FAMILY MEMBER"/>
    <property type="match status" value="1"/>
</dbReference>
<dbReference type="Pfam" id="PF07687">
    <property type="entry name" value="M20_dimer"/>
    <property type="match status" value="1"/>
</dbReference>
<dbReference type="CDD" id="cd03886">
    <property type="entry name" value="M20_Acy1"/>
    <property type="match status" value="1"/>
</dbReference>
<keyword evidence="1" id="KW-0378">Hydrolase</keyword>
<dbReference type="InterPro" id="IPR002933">
    <property type="entry name" value="Peptidase_M20"/>
</dbReference>
<reference evidence="4" key="1">
    <citation type="submission" date="2021-10" db="EMBL/GenBank/DDBJ databases">
        <title>Anaerobic single-cell dispensing facilitates the cultivation of human gut bacteria.</title>
        <authorList>
            <person name="Afrizal A."/>
        </authorList>
    </citation>
    <scope>NUCLEOTIDE SEQUENCE</scope>
    <source>
        <strain evidence="4">CLA-AA-H274</strain>
    </source>
</reference>
<organism evidence="4 5">
    <name type="scientific">Brotaphodocola catenula</name>
    <dbReference type="NCBI Taxonomy" id="2885361"/>
    <lineage>
        <taxon>Bacteria</taxon>
        <taxon>Bacillati</taxon>
        <taxon>Bacillota</taxon>
        <taxon>Clostridia</taxon>
        <taxon>Lachnospirales</taxon>
        <taxon>Lachnospiraceae</taxon>
        <taxon>Brotaphodocola</taxon>
    </lineage>
</organism>
<evidence type="ECO:0000256" key="1">
    <source>
        <dbReference type="ARBA" id="ARBA00022801"/>
    </source>
</evidence>
<dbReference type="PIRSF" id="PIRSF005962">
    <property type="entry name" value="Pept_M20D_amidohydro"/>
    <property type="match status" value="1"/>
</dbReference>
<dbReference type="EMBL" id="JAJEPU010000001">
    <property type="protein sequence ID" value="MCC2163291.1"/>
    <property type="molecule type" value="Genomic_DNA"/>
</dbReference>
<comment type="cofactor">
    <cofactor evidence="2">
        <name>Mn(2+)</name>
        <dbReference type="ChEBI" id="CHEBI:29035"/>
    </cofactor>
    <text evidence="2">The Mn(2+) ion enhances activity.</text>
</comment>
<dbReference type="FunFam" id="3.30.70.360:FF:000001">
    <property type="entry name" value="N-acetyldiaminopimelate deacetylase"/>
    <property type="match status" value="1"/>
</dbReference>
<keyword evidence="2" id="KW-0464">Manganese</keyword>
<gene>
    <name evidence="4" type="ORF">LKD32_00050</name>
</gene>
<dbReference type="Gene3D" id="3.40.630.10">
    <property type="entry name" value="Zn peptidases"/>
    <property type="match status" value="1"/>
</dbReference>
<keyword evidence="2" id="KW-0479">Metal-binding</keyword>
<comment type="caution">
    <text evidence="4">The sequence shown here is derived from an EMBL/GenBank/DDBJ whole genome shotgun (WGS) entry which is preliminary data.</text>
</comment>
<evidence type="ECO:0000313" key="4">
    <source>
        <dbReference type="EMBL" id="MCC2163291.1"/>
    </source>
</evidence>
<evidence type="ECO:0000256" key="2">
    <source>
        <dbReference type="PIRSR" id="PIRSR005962-1"/>
    </source>
</evidence>
<feature type="domain" description="Peptidase M20 dimerisation" evidence="3">
    <location>
        <begin position="196"/>
        <end position="288"/>
    </location>
</feature>
<dbReference type="Proteomes" id="UP001198962">
    <property type="component" value="Unassembled WGS sequence"/>
</dbReference>
<feature type="binding site" evidence="2">
    <location>
        <position position="111"/>
    </location>
    <ligand>
        <name>Mn(2+)</name>
        <dbReference type="ChEBI" id="CHEBI:29035"/>
        <label>2</label>
    </ligand>
</feature>
<evidence type="ECO:0000259" key="3">
    <source>
        <dbReference type="Pfam" id="PF07687"/>
    </source>
</evidence>
<dbReference type="SUPFAM" id="SSF55031">
    <property type="entry name" value="Bacterial exopeptidase dimerisation domain"/>
    <property type="match status" value="1"/>
</dbReference>
<accession>A0AAE3DJU0</accession>
<dbReference type="Pfam" id="PF01546">
    <property type="entry name" value="Peptidase_M20"/>
    <property type="match status" value="1"/>
</dbReference>
<dbReference type="Gene3D" id="3.30.70.360">
    <property type="match status" value="1"/>
</dbReference>
<sequence length="401" mass="44193">MTIRDQLEHIEEKQEELTQIRRTFHQHPELGTNEHWTGEKIREYLNQWGISYEFPVADTGIVAKLEGKKAVADNGKKGNTIGLRADIDALPLNEDPSRTYCSKNPGVMHACGHDAHMTIALGTVKLLKEHEDEWSGCVKVFFQPAEETIGGADRMVKAGCMENPKVDYVLGLHVMPTYEVGEIEIRHGKLNASSDEIHIYIHGKSCHGAYPETGVDAIVMSATVINALQSLVSRNVSPLNNAVLTLGKIQGGTAGNIVAGEVEMTGTLRTTDPQTRQFCIDTIRRQVECICEGFGGSGELKVVPGYVALINTNEIVDLVAETASEILGKEHVHEKEFPSLGVEDFSFFLEKAPGAFYHLGCANKERGITAPLHSDHFDLDERCLPIGVRMQTELVLKILTR</sequence>
<protein>
    <submittedName>
        <fullName evidence="4">M20 family metallopeptidase</fullName>
    </submittedName>
</protein>
<dbReference type="InterPro" id="IPR017439">
    <property type="entry name" value="Amidohydrolase"/>
</dbReference>
<dbReference type="GO" id="GO:0019877">
    <property type="term" value="P:diaminopimelate biosynthetic process"/>
    <property type="evidence" value="ECO:0007669"/>
    <property type="project" value="UniProtKB-ARBA"/>
</dbReference>
<dbReference type="GO" id="GO:0046872">
    <property type="term" value="F:metal ion binding"/>
    <property type="evidence" value="ECO:0007669"/>
    <property type="project" value="UniProtKB-KW"/>
</dbReference>
<feature type="binding site" evidence="2">
    <location>
        <position position="113"/>
    </location>
    <ligand>
        <name>Mn(2+)</name>
        <dbReference type="ChEBI" id="CHEBI:29035"/>
        <label>2</label>
    </ligand>
</feature>
<dbReference type="PANTHER" id="PTHR11014:SF63">
    <property type="entry name" value="METALLOPEPTIDASE, PUTATIVE (AFU_ORTHOLOGUE AFUA_6G09600)-RELATED"/>
    <property type="match status" value="1"/>
</dbReference>
<feature type="binding site" evidence="2">
    <location>
        <position position="147"/>
    </location>
    <ligand>
        <name>Mn(2+)</name>
        <dbReference type="ChEBI" id="CHEBI:29035"/>
        <label>2</label>
    </ligand>
</feature>
<name>A0AAE3DJU0_9FIRM</name>
<dbReference type="InterPro" id="IPR011650">
    <property type="entry name" value="Peptidase_M20_dimer"/>
</dbReference>
<dbReference type="SUPFAM" id="SSF53187">
    <property type="entry name" value="Zn-dependent exopeptidases"/>
    <property type="match status" value="1"/>
</dbReference>
<dbReference type="AlphaFoldDB" id="A0AAE3DJU0"/>
<feature type="binding site" evidence="2">
    <location>
        <position position="373"/>
    </location>
    <ligand>
        <name>Mn(2+)</name>
        <dbReference type="ChEBI" id="CHEBI:29035"/>
        <label>2</label>
    </ligand>
</feature>
<dbReference type="InterPro" id="IPR036264">
    <property type="entry name" value="Bact_exopeptidase_dim_dom"/>
</dbReference>
<dbReference type="NCBIfam" id="TIGR01891">
    <property type="entry name" value="amidohydrolases"/>
    <property type="match status" value="1"/>
</dbReference>
<proteinExistence type="predicted"/>